<evidence type="ECO:0008006" key="4">
    <source>
        <dbReference type="Google" id="ProtNLM"/>
    </source>
</evidence>
<evidence type="ECO:0000256" key="1">
    <source>
        <dbReference type="SAM" id="MobiDB-lite"/>
    </source>
</evidence>
<dbReference type="RefSeq" id="WP_236402113.1">
    <property type="nucleotide sequence ID" value="NZ_JAKJHZ010000007.1"/>
</dbReference>
<evidence type="ECO:0000313" key="2">
    <source>
        <dbReference type="EMBL" id="MCF6378276.1"/>
    </source>
</evidence>
<dbReference type="InterPro" id="IPR053161">
    <property type="entry name" value="Ulvan_degrading_GH"/>
</dbReference>
<name>A0ABS9HDS4_9ACTN</name>
<dbReference type="SUPFAM" id="SSF49785">
    <property type="entry name" value="Galactose-binding domain-like"/>
    <property type="match status" value="1"/>
</dbReference>
<comment type="caution">
    <text evidence="2">The sequence shown here is derived from an EMBL/GenBank/DDBJ whole genome shotgun (WGS) entry which is preliminary data.</text>
</comment>
<dbReference type="Pfam" id="PF17132">
    <property type="entry name" value="Glyco_hydro_106"/>
    <property type="match status" value="1"/>
</dbReference>
<proteinExistence type="predicted"/>
<organism evidence="2 3">
    <name type="scientific">Nocardioides potassii</name>
    <dbReference type="NCBI Taxonomy" id="2911371"/>
    <lineage>
        <taxon>Bacteria</taxon>
        <taxon>Bacillati</taxon>
        <taxon>Actinomycetota</taxon>
        <taxon>Actinomycetes</taxon>
        <taxon>Propionibacteriales</taxon>
        <taxon>Nocardioidaceae</taxon>
        <taxon>Nocardioides</taxon>
    </lineage>
</organism>
<feature type="region of interest" description="Disordered" evidence="1">
    <location>
        <begin position="949"/>
        <end position="975"/>
    </location>
</feature>
<accession>A0ABS9HDS4</accession>
<reference evidence="2 3" key="1">
    <citation type="submission" date="2022-01" db="EMBL/GenBank/DDBJ databases">
        <title>Nocardioides sp. nov., an actinomycete isolated from mining soil.</title>
        <authorList>
            <person name="Liu L."/>
        </authorList>
    </citation>
    <scope>NUCLEOTIDE SEQUENCE [LARGE SCALE GENOMIC DNA]</scope>
    <source>
        <strain evidence="2 3">KLBMP 9356</strain>
    </source>
</reference>
<dbReference type="PANTHER" id="PTHR36848:SF2">
    <property type="entry name" value="SECRETED PROTEIN"/>
    <property type="match status" value="1"/>
</dbReference>
<sequence length="1182" mass="131340">MEKSSAFARELEAKYVDPDRVYSTDVRWWLGEAAHTDEVLLEQVQSLYDAGFRGVELCMQSDSGAPDASYAYGSEMWTHKWNLLMNKLLDLGMSVYLTSGTNWATSNVPGLDPSSQAAMQNLTMATSTVGAGQSVTTLQAPAANARRAGAKFVTAYAYRVTTGNNVDPSSYVNLKSRVTQGADVWTQNLNWTAPADGTYRIFSLWTQGTYQTSAPAAQPSYATNYFDMRGVQALRTFWEQHYLSDPALAAKIKAGDVQLFMDSLEITYGTGGMTWWSEDMATEFQKRKGYDITPYLFLASGVSASVANPYHRLNDTGTYRLEGDEKRRQGIINDLLDVQTQLYRERMLRPMKEWLNSVGIETRAQISYGKPLEISEPAMDVDYPEAENLNQYNQVDIFRLWTGAAKLENKVLSSETSATFNFPYNYTPQKHLEDAYSTFAAGFQRIIWHVWAADYGVGNYAWPGFNPFGNTFIQFHYFGDRNPGKRDYDEFNAHLGRVQQLMQTGVSRTDVGFIHQNWTQGVRFGGGVGSDNTQMQWQKAHQGVYYRSTELQDNGYTYDYFSPRFLFDDDVRFDDETKTIEQAGYKAVVLYQKWLDLEGAKRILAWAKRGLKVVVLEDAASTTPYNDGKDGALKKVTDELKTLSTVRTATVYDNIDYFSSTPGGYDDNVMEKLQELGVEPYTAYPKPNLQLLNQTREDADGNRYVYLYNYGDDSYHQYSNKPSVRNVKFGKNITTDVEVEGRFVPYRIDAWTGEVTELADYRWEGGRTIVPVDVDYNNIDLLAFEKVDDEQLHVLDTNADSSYATDRGVALRTDESGTVTAALSNGADVAQDVEVPSTYDITDWDLTVESWTPNTTAGDLTRTETIGGLTTTNRKTSTVKRPIDVQLDTLTTWNNIPEIGKNVSGTGHYEADFDWDAGSATGAYLDFGDTLEESMEVWINGTKVGGHVSTNPSKVRRDVGGVDGPTIDDGTGQQVPLVGHDQYTGGVSWTKPVADVSDYLVDGKNSIVIEYSSALANVQLSRGVIAQGPISGYGGTWWGYNNDYLAFGPKQAKIVPFVDVEYSPDVTTPPTTVPPSTLPPTTVPPTTVPPVPLPPQAAAKVRVRDKVRAGKMLKIRGRDLSVTKVSITLGGKKLGTAKVEDGRFVVTRKVPKNLSGKAVLRVLDRSGDVLVRTTVKVLRSKG</sequence>
<keyword evidence="3" id="KW-1185">Reference proteome</keyword>
<gene>
    <name evidence="2" type="ORF">L2K70_11740</name>
</gene>
<dbReference type="Gene3D" id="2.60.120.260">
    <property type="entry name" value="Galactose-binding domain-like"/>
    <property type="match status" value="1"/>
</dbReference>
<dbReference type="PANTHER" id="PTHR36848">
    <property type="entry name" value="DNA-BINDING PROTEIN (PUTATIVE SECRETED PROTEIN)-RELATED"/>
    <property type="match status" value="1"/>
</dbReference>
<dbReference type="Proteomes" id="UP001201161">
    <property type="component" value="Unassembled WGS sequence"/>
</dbReference>
<evidence type="ECO:0000313" key="3">
    <source>
        <dbReference type="Proteomes" id="UP001201161"/>
    </source>
</evidence>
<dbReference type="EMBL" id="JAKJHZ010000007">
    <property type="protein sequence ID" value="MCF6378276.1"/>
    <property type="molecule type" value="Genomic_DNA"/>
</dbReference>
<dbReference type="InterPro" id="IPR008979">
    <property type="entry name" value="Galactose-bd-like_sf"/>
</dbReference>
<protein>
    <recommendedName>
        <fullName evidence="4">Glycoside hydrolase</fullName>
    </recommendedName>
</protein>